<dbReference type="EMBL" id="JAVFKY010000001">
    <property type="protein sequence ID" value="KAK5583758.1"/>
    <property type="molecule type" value="Genomic_DNA"/>
</dbReference>
<dbReference type="Proteomes" id="UP001344447">
    <property type="component" value="Unassembled WGS sequence"/>
</dbReference>
<sequence length="76" mass="8354">MSKVAALGWGTLVYLGVGLLLAIYPPIVSDKPLGRVCFITASVCLWLLWITCYMSQMNPMAYPDPQLPAEVIVPKE</sequence>
<gene>
    <name evidence="10" type="ORF">RB653_005357</name>
</gene>
<protein>
    <submittedName>
        <fullName evidence="10">Uncharacterized protein</fullName>
    </submittedName>
</protein>
<feature type="transmembrane region" description="Helical" evidence="9">
    <location>
        <begin position="36"/>
        <end position="56"/>
    </location>
</feature>
<evidence type="ECO:0000256" key="7">
    <source>
        <dbReference type="ARBA" id="ARBA00023065"/>
    </source>
</evidence>
<keyword evidence="3" id="KW-0813">Transport</keyword>
<dbReference type="GO" id="GO:0033179">
    <property type="term" value="C:proton-transporting V-type ATPase, V0 domain"/>
    <property type="evidence" value="ECO:0007669"/>
    <property type="project" value="InterPro"/>
</dbReference>
<evidence type="ECO:0000256" key="4">
    <source>
        <dbReference type="ARBA" id="ARBA00022692"/>
    </source>
</evidence>
<evidence type="ECO:0000256" key="8">
    <source>
        <dbReference type="ARBA" id="ARBA00023136"/>
    </source>
</evidence>
<evidence type="ECO:0000256" key="6">
    <source>
        <dbReference type="ARBA" id="ARBA00022989"/>
    </source>
</evidence>
<evidence type="ECO:0000256" key="5">
    <source>
        <dbReference type="ARBA" id="ARBA00022781"/>
    </source>
</evidence>
<keyword evidence="8 9" id="KW-0472">Membrane</keyword>
<keyword evidence="11" id="KW-1185">Reference proteome</keyword>
<proteinExistence type="inferred from homology"/>
<dbReference type="GO" id="GO:0046961">
    <property type="term" value="F:proton-transporting ATPase activity, rotational mechanism"/>
    <property type="evidence" value="ECO:0007669"/>
    <property type="project" value="InterPro"/>
</dbReference>
<accession>A0AAN7UKW0</accession>
<keyword evidence="5" id="KW-0375">Hydrogen ion transport</keyword>
<comment type="caution">
    <text evidence="10">The sequence shown here is derived from an EMBL/GenBank/DDBJ whole genome shotgun (WGS) entry which is preliminary data.</text>
</comment>
<evidence type="ECO:0000256" key="2">
    <source>
        <dbReference type="ARBA" id="ARBA00008328"/>
    </source>
</evidence>
<comment type="similarity">
    <text evidence="2">Belongs to the V-ATPase e1/e2 subunit family.</text>
</comment>
<dbReference type="Pfam" id="PF05493">
    <property type="entry name" value="ATP_synt_H"/>
    <property type="match status" value="1"/>
</dbReference>
<evidence type="ECO:0000256" key="1">
    <source>
        <dbReference type="ARBA" id="ARBA00004141"/>
    </source>
</evidence>
<reference evidence="10 11" key="1">
    <citation type="submission" date="2023-11" db="EMBL/GenBank/DDBJ databases">
        <title>Dfirmibasis_genome.</title>
        <authorList>
            <person name="Edelbroek B."/>
            <person name="Kjellin J."/>
            <person name="Jerlstrom-Hultqvist J."/>
            <person name="Soderbom F."/>
        </authorList>
    </citation>
    <scope>NUCLEOTIDE SEQUENCE [LARGE SCALE GENOMIC DNA]</scope>
    <source>
        <strain evidence="10 11">TNS-C-14</strain>
    </source>
</reference>
<evidence type="ECO:0000313" key="10">
    <source>
        <dbReference type="EMBL" id="KAK5583758.1"/>
    </source>
</evidence>
<evidence type="ECO:0000256" key="3">
    <source>
        <dbReference type="ARBA" id="ARBA00022448"/>
    </source>
</evidence>
<evidence type="ECO:0000256" key="9">
    <source>
        <dbReference type="SAM" id="Phobius"/>
    </source>
</evidence>
<feature type="transmembrane region" description="Helical" evidence="9">
    <location>
        <begin position="6"/>
        <end position="24"/>
    </location>
</feature>
<dbReference type="InterPro" id="IPR008389">
    <property type="entry name" value="ATPase_V0-cplx_e1/e2_su"/>
</dbReference>
<keyword evidence="4 9" id="KW-0812">Transmembrane</keyword>
<comment type="subcellular location">
    <subcellularLocation>
        <location evidence="1">Membrane</location>
        <topology evidence="1">Multi-pass membrane protein</topology>
    </subcellularLocation>
</comment>
<name>A0AAN7UKW0_9MYCE</name>
<keyword evidence="6 9" id="KW-1133">Transmembrane helix</keyword>
<organism evidence="10 11">
    <name type="scientific">Dictyostelium firmibasis</name>
    <dbReference type="NCBI Taxonomy" id="79012"/>
    <lineage>
        <taxon>Eukaryota</taxon>
        <taxon>Amoebozoa</taxon>
        <taxon>Evosea</taxon>
        <taxon>Eumycetozoa</taxon>
        <taxon>Dictyostelia</taxon>
        <taxon>Dictyosteliales</taxon>
        <taxon>Dictyosteliaceae</taxon>
        <taxon>Dictyostelium</taxon>
    </lineage>
</organism>
<dbReference type="AlphaFoldDB" id="A0AAN7UKW0"/>
<evidence type="ECO:0000313" key="11">
    <source>
        <dbReference type="Proteomes" id="UP001344447"/>
    </source>
</evidence>
<keyword evidence="7" id="KW-0406">Ion transport</keyword>